<accession>A0A067N111</accession>
<dbReference type="STRING" id="930990.A0A067N111"/>
<sequence>MSALRLPSRLVWRTTRAFSSARPNCHASVPLSNPDAPPDARRNVFEHRYADKLKKRVEATEEPGAAQRKDNSPVKPLSDLLDLGLILRKPHTPTQISALWNVYHASRTNGTGRGFLSAAIPVDVYDSLRHRAKMYPMFVLPLARKHPALEQEEHANTGAHEFFLMEWAFHGSPDPPSPSQDPLDILASPPSAATSHSPSSPPPPTSTILFTPLGEYKLRQSYAQPHLIITHYTELAHTHGTVLMRGEIVPSSNNPSSFMLSQIDAHLLALGVQRFYLPSKPQGEDEAQDARLELVRVFHEEPAKFKWEELIEAADVGLGEK</sequence>
<reference evidence="7" key="1">
    <citation type="journal article" date="2014" name="Proc. Natl. Acad. Sci. U.S.A.">
        <title>Extensive sampling of basidiomycete genomes demonstrates inadequacy of the white-rot/brown-rot paradigm for wood decay fungi.</title>
        <authorList>
            <person name="Riley R."/>
            <person name="Salamov A.A."/>
            <person name="Brown D.W."/>
            <person name="Nagy L.G."/>
            <person name="Floudas D."/>
            <person name="Held B.W."/>
            <person name="Levasseur A."/>
            <person name="Lombard V."/>
            <person name="Morin E."/>
            <person name="Otillar R."/>
            <person name="Lindquist E.A."/>
            <person name="Sun H."/>
            <person name="LaButti K.M."/>
            <person name="Schmutz J."/>
            <person name="Jabbour D."/>
            <person name="Luo H."/>
            <person name="Baker S.E."/>
            <person name="Pisabarro A.G."/>
            <person name="Walton J.D."/>
            <person name="Blanchette R.A."/>
            <person name="Henrissat B."/>
            <person name="Martin F."/>
            <person name="Cullen D."/>
            <person name="Hibbett D.S."/>
            <person name="Grigoriev I.V."/>
        </authorList>
    </citation>
    <scope>NUCLEOTIDE SEQUENCE [LARGE SCALE GENOMIC DNA]</scope>
    <source>
        <strain evidence="7">FD-172 SS1</strain>
    </source>
</reference>
<dbReference type="GO" id="GO:0033615">
    <property type="term" value="P:mitochondrial proton-transporting ATP synthase complex assembly"/>
    <property type="evidence" value="ECO:0007669"/>
    <property type="project" value="TreeGrafter"/>
</dbReference>
<comment type="similarity">
    <text evidence="2">Belongs to the ATP11 family.</text>
</comment>
<dbReference type="OrthoDB" id="16535at2759"/>
<keyword evidence="4" id="KW-0496">Mitochondrion</keyword>
<dbReference type="EMBL" id="KL198023">
    <property type="protein sequence ID" value="KDQ17461.1"/>
    <property type="molecule type" value="Genomic_DNA"/>
</dbReference>
<evidence type="ECO:0000256" key="5">
    <source>
        <dbReference type="SAM" id="MobiDB-lite"/>
    </source>
</evidence>
<dbReference type="InterPro" id="IPR010591">
    <property type="entry name" value="ATP11"/>
</dbReference>
<dbReference type="Proteomes" id="UP000027195">
    <property type="component" value="Unassembled WGS sequence"/>
</dbReference>
<evidence type="ECO:0000256" key="1">
    <source>
        <dbReference type="ARBA" id="ARBA00004173"/>
    </source>
</evidence>
<evidence type="ECO:0000313" key="6">
    <source>
        <dbReference type="EMBL" id="KDQ17461.1"/>
    </source>
</evidence>
<evidence type="ECO:0000313" key="7">
    <source>
        <dbReference type="Proteomes" id="UP000027195"/>
    </source>
</evidence>
<dbReference type="Pfam" id="PF06644">
    <property type="entry name" value="ATP11"/>
    <property type="match status" value="1"/>
</dbReference>
<evidence type="ECO:0000256" key="2">
    <source>
        <dbReference type="ARBA" id="ARBA00009116"/>
    </source>
</evidence>
<comment type="subcellular location">
    <subcellularLocation>
        <location evidence="1">Mitochondrion</location>
    </subcellularLocation>
</comment>
<evidence type="ECO:0008006" key="8">
    <source>
        <dbReference type="Google" id="ProtNLM"/>
    </source>
</evidence>
<dbReference type="PANTHER" id="PTHR13126:SF0">
    <property type="entry name" value="ATP SYNTHASE MITOCHONDRIAL F1 COMPLEX ASSEMBLY FACTOR 1"/>
    <property type="match status" value="1"/>
</dbReference>
<dbReference type="AlphaFoldDB" id="A0A067N111"/>
<feature type="compositionally biased region" description="Low complexity" evidence="5">
    <location>
        <begin position="180"/>
        <end position="198"/>
    </location>
</feature>
<proteinExistence type="inferred from homology"/>
<dbReference type="GO" id="GO:0005739">
    <property type="term" value="C:mitochondrion"/>
    <property type="evidence" value="ECO:0007669"/>
    <property type="project" value="UniProtKB-SubCell"/>
</dbReference>
<evidence type="ECO:0000256" key="4">
    <source>
        <dbReference type="ARBA" id="ARBA00023128"/>
    </source>
</evidence>
<name>A0A067N111_BOTB1</name>
<keyword evidence="3" id="KW-0809">Transit peptide</keyword>
<dbReference type="InParanoid" id="A0A067N111"/>
<gene>
    <name evidence="6" type="ORF">BOTBODRAFT_574740</name>
</gene>
<organism evidence="6 7">
    <name type="scientific">Botryobasidium botryosum (strain FD-172 SS1)</name>
    <dbReference type="NCBI Taxonomy" id="930990"/>
    <lineage>
        <taxon>Eukaryota</taxon>
        <taxon>Fungi</taxon>
        <taxon>Dikarya</taxon>
        <taxon>Basidiomycota</taxon>
        <taxon>Agaricomycotina</taxon>
        <taxon>Agaricomycetes</taxon>
        <taxon>Cantharellales</taxon>
        <taxon>Botryobasidiaceae</taxon>
        <taxon>Botryobasidium</taxon>
    </lineage>
</organism>
<feature type="region of interest" description="Disordered" evidence="5">
    <location>
        <begin position="173"/>
        <end position="208"/>
    </location>
</feature>
<protein>
    <recommendedName>
        <fullName evidence="8">ATP11-domain-containing protein</fullName>
    </recommendedName>
</protein>
<dbReference type="HOGENOM" id="CLU_054226_0_0_1"/>
<dbReference type="FunCoup" id="A0A067N111">
    <property type="interactions" value="241"/>
</dbReference>
<dbReference type="PANTHER" id="PTHR13126">
    <property type="entry name" value="CHAPERONE ATP11"/>
    <property type="match status" value="1"/>
</dbReference>
<keyword evidence="7" id="KW-1185">Reference proteome</keyword>
<evidence type="ECO:0000256" key="3">
    <source>
        <dbReference type="ARBA" id="ARBA00022946"/>
    </source>
</evidence>